<feature type="region of interest" description="Disordered" evidence="6">
    <location>
        <begin position="26"/>
        <end position="129"/>
    </location>
</feature>
<reference evidence="10" key="2">
    <citation type="submission" date="2025-08" db="UniProtKB">
        <authorList>
            <consortium name="Ensembl"/>
        </authorList>
    </citation>
    <scope>IDENTIFICATION</scope>
</reference>
<dbReference type="PANTHER" id="PTHR14611">
    <property type="entry name" value="TECTONIC FAMILY MEMBER"/>
    <property type="match status" value="1"/>
</dbReference>
<evidence type="ECO:0000259" key="9">
    <source>
        <dbReference type="Pfam" id="PF25752"/>
    </source>
</evidence>
<comment type="similarity">
    <text evidence="1">Belongs to the tectonic family.</text>
</comment>
<dbReference type="GO" id="GO:0060271">
    <property type="term" value="P:cilium assembly"/>
    <property type="evidence" value="ECO:0007669"/>
    <property type="project" value="TreeGrafter"/>
</dbReference>
<dbReference type="InterPro" id="IPR040354">
    <property type="entry name" value="TCTN1-3"/>
</dbReference>
<dbReference type="AlphaFoldDB" id="A0A8D3D4H7"/>
<dbReference type="InterPro" id="IPR011677">
    <property type="entry name" value="TCTN1-3_dom"/>
</dbReference>
<feature type="compositionally biased region" description="Low complexity" evidence="6">
    <location>
        <begin position="47"/>
        <end position="75"/>
    </location>
</feature>
<dbReference type="GeneTree" id="ENSGT00570000079101"/>
<evidence type="ECO:0008006" key="12">
    <source>
        <dbReference type="Google" id="ProtNLM"/>
    </source>
</evidence>
<sequence length="642" mass="68168">MNSRRWRRALCLFITACARLAHAATEPGVSPTTGVGPTSGQAFISATPAPGGTQTSSSSTSTATTAGTTALTEAPSATTGVSPTSGQAFISATPAPGGTETSSSSSTTSVGTTEGSEPPTALTEAPSATTVQPVLAPEGCLCDLTPGFCDIGCCCDVEDCGVANLSTVFTGCPQKAISGVCIEKWLMFRANVDSSLVTVTDSLFCVRSEDDAPKSFQAPYHYPALVDSYHFSPPAPTSISHSRAFYRVDDVIQTSFSNSSVRSLLRQPSPGAAGAFCINRNPAKFLRSTSLSCTRTVTPQACTIDPSLNARSYFSDFSLIQIPMGETAEVSDFLIPVTPLSEWPAPGQQNNSCVNVVQHVEFVIGYTGRGEITYATVNIVLADVDPNQLLLQTHSVQFRLATPSPTRGGTIPADGLGAGSPVVGRLNGEVTTVTMLRASQSRECSTNYSKRAPVLFMHNTITGCTFSSPSGNCSELRSQIYGMLQGLATPDEIAMNSGSRLSWTRVITQECPVSLQDSCESGCLLPNSLSIRVLWARQGLLDLPQNYILGAKYFFKCQNFKCPLTSPLALTTEVTFADTSVFPVPPRGLPQPDWKFPFGFFTRGTAELDGHIVINGSDTEKVTWSLMLFTVLLLTGLEFLTR</sequence>
<feature type="signal peptide" evidence="7">
    <location>
        <begin position="1"/>
        <end position="23"/>
    </location>
</feature>
<dbReference type="Pfam" id="PF07773">
    <property type="entry name" value="TCTN_DUF1619"/>
    <property type="match status" value="2"/>
</dbReference>
<dbReference type="InterPro" id="IPR057724">
    <property type="entry name" value="TCTN1-3_N"/>
</dbReference>
<feature type="compositionally biased region" description="Low complexity" evidence="6">
    <location>
        <begin position="97"/>
        <end position="117"/>
    </location>
</feature>
<evidence type="ECO:0000256" key="5">
    <source>
        <dbReference type="ARBA" id="ARBA00023180"/>
    </source>
</evidence>
<feature type="domain" description="Tectonic-1-3 N-terminal" evidence="9">
    <location>
        <begin position="119"/>
        <end position="219"/>
    </location>
</feature>
<evidence type="ECO:0000256" key="4">
    <source>
        <dbReference type="ARBA" id="ARBA00022794"/>
    </source>
</evidence>
<gene>
    <name evidence="10" type="primary">LOC118287653</name>
</gene>
<reference evidence="10" key="1">
    <citation type="submission" date="2023-05" db="EMBL/GenBank/DDBJ databases">
        <title>High-quality long-read genome of Scophthalmus maximus.</title>
        <authorList>
            <person name="Lien S."/>
            <person name="Martinez P."/>
        </authorList>
    </citation>
    <scope>NUCLEOTIDE SEQUENCE [LARGE SCALE GENOMIC DNA]</scope>
</reference>
<dbReference type="Proteomes" id="UP000694558">
    <property type="component" value="Chromosome 18"/>
</dbReference>
<protein>
    <recommendedName>
        <fullName evidence="12">Tectonic domain-containing protein</fullName>
    </recommendedName>
</protein>
<accession>A0A8D3D4H7</accession>
<proteinExistence type="inferred from homology"/>
<organism evidence="10 11">
    <name type="scientific">Scophthalmus maximus</name>
    <name type="common">Turbot</name>
    <name type="synonym">Psetta maxima</name>
    <dbReference type="NCBI Taxonomy" id="52904"/>
    <lineage>
        <taxon>Eukaryota</taxon>
        <taxon>Metazoa</taxon>
        <taxon>Chordata</taxon>
        <taxon>Craniata</taxon>
        <taxon>Vertebrata</taxon>
        <taxon>Euteleostomi</taxon>
        <taxon>Actinopterygii</taxon>
        <taxon>Neopterygii</taxon>
        <taxon>Teleostei</taxon>
        <taxon>Neoteleostei</taxon>
        <taxon>Acanthomorphata</taxon>
        <taxon>Carangaria</taxon>
        <taxon>Pleuronectiformes</taxon>
        <taxon>Pleuronectoidei</taxon>
        <taxon>Scophthalmidae</taxon>
        <taxon>Scophthalmus</taxon>
    </lineage>
</organism>
<dbReference type="PANTHER" id="PTHR14611:SF4">
    <property type="entry name" value="TECTONIC-3"/>
    <property type="match status" value="1"/>
</dbReference>
<evidence type="ECO:0000256" key="6">
    <source>
        <dbReference type="SAM" id="MobiDB-lite"/>
    </source>
</evidence>
<evidence type="ECO:0000256" key="1">
    <source>
        <dbReference type="ARBA" id="ARBA00007633"/>
    </source>
</evidence>
<dbReference type="GO" id="GO:0007224">
    <property type="term" value="P:smoothened signaling pathway"/>
    <property type="evidence" value="ECO:0007669"/>
    <property type="project" value="TreeGrafter"/>
</dbReference>
<evidence type="ECO:0000259" key="8">
    <source>
        <dbReference type="Pfam" id="PF07773"/>
    </source>
</evidence>
<comment type="subunit">
    <text evidence="2">Part of the tectonic-like complex (also named B9 complex).</text>
</comment>
<evidence type="ECO:0000256" key="2">
    <source>
        <dbReference type="ARBA" id="ARBA00011495"/>
    </source>
</evidence>
<dbReference type="Pfam" id="PF25752">
    <property type="entry name" value="DUF1619_N"/>
    <property type="match status" value="1"/>
</dbReference>
<feature type="domain" description="Tectonic-1-3" evidence="8">
    <location>
        <begin position="429"/>
        <end position="578"/>
    </location>
</feature>
<keyword evidence="3 7" id="KW-0732">Signal</keyword>
<feature type="chain" id="PRO_5033983538" description="Tectonic domain-containing protein" evidence="7">
    <location>
        <begin position="24"/>
        <end position="642"/>
    </location>
</feature>
<keyword evidence="4" id="KW-0970">Cilium biogenesis/degradation</keyword>
<evidence type="ECO:0000256" key="3">
    <source>
        <dbReference type="ARBA" id="ARBA00022729"/>
    </source>
</evidence>
<dbReference type="Ensembl" id="ENSSMAT00000050387.1">
    <property type="protein sequence ID" value="ENSSMAP00000054435.1"/>
    <property type="gene ID" value="ENSSMAG00000016960.2"/>
</dbReference>
<evidence type="ECO:0000313" key="10">
    <source>
        <dbReference type="Ensembl" id="ENSSMAP00000054435.1"/>
    </source>
</evidence>
<evidence type="ECO:0000313" key="11">
    <source>
        <dbReference type="Proteomes" id="UP000694558"/>
    </source>
</evidence>
<feature type="domain" description="Tectonic-1-3" evidence="8">
    <location>
        <begin position="244"/>
        <end position="399"/>
    </location>
</feature>
<keyword evidence="5" id="KW-0325">Glycoprotein</keyword>
<evidence type="ECO:0000256" key="7">
    <source>
        <dbReference type="SAM" id="SignalP"/>
    </source>
</evidence>
<feature type="compositionally biased region" description="Polar residues" evidence="6">
    <location>
        <begin position="76"/>
        <end position="90"/>
    </location>
</feature>
<feature type="compositionally biased region" description="Polar residues" evidence="6">
    <location>
        <begin position="30"/>
        <end position="44"/>
    </location>
</feature>
<name>A0A8D3D4H7_SCOMX</name>